<sequence>MFTSSALIQKCRRLVILYITTLDSLFVDTLTNASSRPVVFVTDESAEYRQLVRHVFTCFLPEYELRLFENGRALQRALIGEDQPGLIVIGASSPVTTWCELIMKLRETARYKNTPVVLMSSTNADSDVSACYGAGANSYMVKPENLEAAEQLLPTVCTYWFKLHQQSLITV</sequence>
<accession>A0ABX0QEB1</accession>
<comment type="caution">
    <text evidence="1">Lacks conserved residue(s) required for the propagation of feature annotation.</text>
</comment>
<evidence type="ECO:0000313" key="4">
    <source>
        <dbReference type="Proteomes" id="UP000606008"/>
    </source>
</evidence>
<evidence type="ECO:0000313" key="3">
    <source>
        <dbReference type="EMBL" id="NID10501.1"/>
    </source>
</evidence>
<gene>
    <name evidence="3" type="ORF">F7231_09995</name>
</gene>
<evidence type="ECO:0000256" key="1">
    <source>
        <dbReference type="PROSITE-ProRule" id="PRU00169"/>
    </source>
</evidence>
<dbReference type="InterPro" id="IPR011006">
    <property type="entry name" value="CheY-like_superfamily"/>
</dbReference>
<dbReference type="Proteomes" id="UP000606008">
    <property type="component" value="Unassembled WGS sequence"/>
</dbReference>
<feature type="domain" description="Response regulatory" evidence="2">
    <location>
        <begin position="38"/>
        <end position="157"/>
    </location>
</feature>
<protein>
    <submittedName>
        <fullName evidence="3">Response regulator</fullName>
    </submittedName>
</protein>
<dbReference type="SUPFAM" id="SSF52172">
    <property type="entry name" value="CheY-like"/>
    <property type="match status" value="1"/>
</dbReference>
<reference evidence="4" key="1">
    <citation type="submission" date="2019-09" db="EMBL/GenBank/DDBJ databases">
        <authorList>
            <person name="Jung D.-H."/>
        </authorList>
    </citation>
    <scope>NUCLEOTIDE SEQUENCE [LARGE SCALE GENOMIC DNA]</scope>
    <source>
        <strain evidence="4">JA-25</strain>
    </source>
</reference>
<dbReference type="PROSITE" id="PS50110">
    <property type="entry name" value="RESPONSE_REGULATORY"/>
    <property type="match status" value="1"/>
</dbReference>
<organism evidence="3 4">
    <name type="scientific">Fibrivirga algicola</name>
    <dbReference type="NCBI Taxonomy" id="2950420"/>
    <lineage>
        <taxon>Bacteria</taxon>
        <taxon>Pseudomonadati</taxon>
        <taxon>Bacteroidota</taxon>
        <taxon>Cytophagia</taxon>
        <taxon>Cytophagales</taxon>
        <taxon>Spirosomataceae</taxon>
        <taxon>Fibrivirga</taxon>
    </lineage>
</organism>
<proteinExistence type="predicted"/>
<reference evidence="4" key="2">
    <citation type="submission" date="2023-07" db="EMBL/GenBank/DDBJ databases">
        <authorList>
            <person name="Jung D.-H."/>
        </authorList>
    </citation>
    <scope>NUCLEOTIDE SEQUENCE [LARGE SCALE GENOMIC DNA]</scope>
    <source>
        <strain evidence="4">JA-25</strain>
    </source>
</reference>
<dbReference type="EMBL" id="WAEL01000003">
    <property type="protein sequence ID" value="NID10501.1"/>
    <property type="molecule type" value="Genomic_DNA"/>
</dbReference>
<evidence type="ECO:0000259" key="2">
    <source>
        <dbReference type="PROSITE" id="PS50110"/>
    </source>
</evidence>
<dbReference type="InterPro" id="IPR001789">
    <property type="entry name" value="Sig_transdc_resp-reg_receiver"/>
</dbReference>
<dbReference type="SMART" id="SM00448">
    <property type="entry name" value="REC"/>
    <property type="match status" value="1"/>
</dbReference>
<name>A0ABX0QEB1_9BACT</name>
<keyword evidence="4" id="KW-1185">Reference proteome</keyword>
<comment type="caution">
    <text evidence="3">The sequence shown here is derived from an EMBL/GenBank/DDBJ whole genome shotgun (WGS) entry which is preliminary data.</text>
</comment>
<dbReference type="Pfam" id="PF00072">
    <property type="entry name" value="Response_reg"/>
    <property type="match status" value="1"/>
</dbReference>
<dbReference type="Gene3D" id="3.40.50.2300">
    <property type="match status" value="1"/>
</dbReference>